<protein>
    <submittedName>
        <fullName evidence="1">Uncharacterized protein</fullName>
    </submittedName>
</protein>
<proteinExistence type="predicted"/>
<evidence type="ECO:0000313" key="2">
    <source>
        <dbReference type="Proteomes" id="UP001642487"/>
    </source>
</evidence>
<organism evidence="1 2">
    <name type="scientific">Citrullus colocynthis</name>
    <name type="common">colocynth</name>
    <dbReference type="NCBI Taxonomy" id="252529"/>
    <lineage>
        <taxon>Eukaryota</taxon>
        <taxon>Viridiplantae</taxon>
        <taxon>Streptophyta</taxon>
        <taxon>Embryophyta</taxon>
        <taxon>Tracheophyta</taxon>
        <taxon>Spermatophyta</taxon>
        <taxon>Magnoliopsida</taxon>
        <taxon>eudicotyledons</taxon>
        <taxon>Gunneridae</taxon>
        <taxon>Pentapetalae</taxon>
        <taxon>rosids</taxon>
        <taxon>fabids</taxon>
        <taxon>Cucurbitales</taxon>
        <taxon>Cucurbitaceae</taxon>
        <taxon>Benincaseae</taxon>
        <taxon>Citrullus</taxon>
    </lineage>
</organism>
<feature type="non-terminal residue" evidence="1">
    <location>
        <position position="1"/>
    </location>
</feature>
<name>A0ABP0YGS9_9ROSI</name>
<reference evidence="1 2" key="1">
    <citation type="submission" date="2024-03" db="EMBL/GenBank/DDBJ databases">
        <authorList>
            <person name="Gkanogiannis A."/>
            <person name="Becerra Lopez-Lavalle L."/>
        </authorList>
    </citation>
    <scope>NUCLEOTIDE SEQUENCE [LARGE SCALE GENOMIC DNA]</scope>
</reference>
<accession>A0ABP0YGS9</accession>
<gene>
    <name evidence="1" type="ORF">CITCOLO1_LOCUS10857</name>
</gene>
<dbReference type="Proteomes" id="UP001642487">
    <property type="component" value="Chromosome 3"/>
</dbReference>
<evidence type="ECO:0000313" key="1">
    <source>
        <dbReference type="EMBL" id="CAK9318880.1"/>
    </source>
</evidence>
<sequence length="58" mass="6298">IRFDVEATIRYNTADHSSVLSCSSSILAVFACLEPRESITILTSFSLAQLILILLPAS</sequence>
<keyword evidence="2" id="KW-1185">Reference proteome</keyword>
<dbReference type="EMBL" id="OZ021737">
    <property type="protein sequence ID" value="CAK9318880.1"/>
    <property type="molecule type" value="Genomic_DNA"/>
</dbReference>